<keyword evidence="4 6" id="KW-1133">Transmembrane helix</keyword>
<feature type="transmembrane region" description="Helical" evidence="6">
    <location>
        <begin position="311"/>
        <end position="330"/>
    </location>
</feature>
<dbReference type="InterPro" id="IPR030191">
    <property type="entry name" value="CodB"/>
</dbReference>
<dbReference type="PANTHER" id="PTHR30569:SF0">
    <property type="entry name" value="CYTOSINE PERMEASE"/>
    <property type="match status" value="1"/>
</dbReference>
<feature type="transmembrane region" description="Helical" evidence="6">
    <location>
        <begin position="230"/>
        <end position="255"/>
    </location>
</feature>
<evidence type="ECO:0000313" key="7">
    <source>
        <dbReference type="EMBL" id="MDQ0643157.1"/>
    </source>
</evidence>
<feature type="transmembrane region" description="Helical" evidence="6">
    <location>
        <begin position="378"/>
        <end position="399"/>
    </location>
</feature>
<dbReference type="RefSeq" id="WP_307359653.1">
    <property type="nucleotide sequence ID" value="NZ_JAUSXK010000001.1"/>
</dbReference>
<dbReference type="Gene3D" id="1.10.4160.10">
    <property type="entry name" value="Hydantoin permease"/>
    <property type="match status" value="1"/>
</dbReference>
<evidence type="ECO:0000256" key="6">
    <source>
        <dbReference type="SAM" id="Phobius"/>
    </source>
</evidence>
<comment type="subcellular location">
    <subcellularLocation>
        <location evidence="1">Membrane</location>
        <topology evidence="1">Multi-pass membrane protein</topology>
    </subcellularLocation>
</comment>
<evidence type="ECO:0000256" key="3">
    <source>
        <dbReference type="ARBA" id="ARBA00022692"/>
    </source>
</evidence>
<keyword evidence="8" id="KW-1185">Reference proteome</keyword>
<dbReference type="CDD" id="cd11484">
    <property type="entry name" value="SLC-NCS1sbd_CobB-like"/>
    <property type="match status" value="1"/>
</dbReference>
<evidence type="ECO:0000256" key="5">
    <source>
        <dbReference type="ARBA" id="ARBA00023136"/>
    </source>
</evidence>
<keyword evidence="3 6" id="KW-0812">Transmembrane</keyword>
<dbReference type="Proteomes" id="UP001239085">
    <property type="component" value="Unassembled WGS sequence"/>
</dbReference>
<evidence type="ECO:0000313" key="8">
    <source>
        <dbReference type="Proteomes" id="UP001239085"/>
    </source>
</evidence>
<dbReference type="EMBL" id="JAUSXK010000001">
    <property type="protein sequence ID" value="MDQ0643157.1"/>
    <property type="molecule type" value="Genomic_DNA"/>
</dbReference>
<dbReference type="Pfam" id="PF02133">
    <property type="entry name" value="Transp_cyt_pur"/>
    <property type="match status" value="1"/>
</dbReference>
<accession>A0ABU0P739</accession>
<feature type="transmembrane region" description="Helical" evidence="6">
    <location>
        <begin position="197"/>
        <end position="218"/>
    </location>
</feature>
<organism evidence="7 8">
    <name type="scientific">Microbacterium murale</name>
    <dbReference type="NCBI Taxonomy" id="1081040"/>
    <lineage>
        <taxon>Bacteria</taxon>
        <taxon>Bacillati</taxon>
        <taxon>Actinomycetota</taxon>
        <taxon>Actinomycetes</taxon>
        <taxon>Micrococcales</taxon>
        <taxon>Microbacteriaceae</taxon>
        <taxon>Microbacterium</taxon>
    </lineage>
</organism>
<dbReference type="PANTHER" id="PTHR30569">
    <property type="entry name" value="CYTOSINE TRANSPORTER CODB"/>
    <property type="match status" value="1"/>
</dbReference>
<feature type="transmembrane region" description="Helical" evidence="6">
    <location>
        <begin position="55"/>
        <end position="76"/>
    </location>
</feature>
<proteinExistence type="inferred from homology"/>
<evidence type="ECO:0000256" key="1">
    <source>
        <dbReference type="ARBA" id="ARBA00004141"/>
    </source>
</evidence>
<feature type="transmembrane region" description="Helical" evidence="6">
    <location>
        <begin position="96"/>
        <end position="115"/>
    </location>
</feature>
<protein>
    <submittedName>
        <fullName evidence="7">Cytosine permease</fullName>
    </submittedName>
</protein>
<dbReference type="InterPro" id="IPR001248">
    <property type="entry name" value="Pur-cyt_permease"/>
</dbReference>
<evidence type="ECO:0000256" key="4">
    <source>
        <dbReference type="ARBA" id="ARBA00022989"/>
    </source>
</evidence>
<feature type="transmembrane region" description="Helical" evidence="6">
    <location>
        <begin position="135"/>
        <end position="153"/>
    </location>
</feature>
<feature type="transmembrane region" description="Helical" evidence="6">
    <location>
        <begin position="336"/>
        <end position="357"/>
    </location>
</feature>
<gene>
    <name evidence="7" type="ORF">QFZ46_001317</name>
</gene>
<feature type="transmembrane region" description="Helical" evidence="6">
    <location>
        <begin position="261"/>
        <end position="282"/>
    </location>
</feature>
<keyword evidence="5 6" id="KW-0472">Membrane</keyword>
<comment type="similarity">
    <text evidence="2">Belongs to the purine-cytosine permease (2.A.39) family.</text>
</comment>
<name>A0ABU0P739_9MICO</name>
<feature type="transmembrane region" description="Helical" evidence="6">
    <location>
        <begin position="158"/>
        <end position="177"/>
    </location>
</feature>
<evidence type="ECO:0000256" key="2">
    <source>
        <dbReference type="ARBA" id="ARBA00008974"/>
    </source>
</evidence>
<feature type="transmembrane region" description="Helical" evidence="6">
    <location>
        <begin position="405"/>
        <end position="424"/>
    </location>
</feature>
<comment type="caution">
    <text evidence="7">The sequence shown here is derived from an EMBL/GenBank/DDBJ whole genome shotgun (WGS) entry which is preliminary data.</text>
</comment>
<sequence>MARMAHADDFALTRVRPEAQKHWFGIAVQRFGQVSALSQFLLGATLGFSMTFGEAFLALLLGSIILEVIMCIVGIIGQKEGLNTALLARWTGFGEIGASLVGLAIGISLIGWFGIQSAISAESLDALMPGVMPIWVWSLLFGLAVTAIVAFGFKGMQWLANITVPLFLILVGWSIISELADHDLGELLTGPAPGPSMSVWAGTGIVAGGLIVGAIITADMTRFNRSRADVIKQTVVGVSLGEFVIGLAGVLLAHAAASGNIVAIVTSSVGLVGLIIVITGTLKINDWNLYSSTLGLVNFISTAFGKNLNRVTTTIVLGIVGSVLAAAGILGQFAGFLTILGVAFPPIAGIMVAEYFIVRRWRPELDATRASGRLPETAPRIVPATIIIWAVSAVAGYFITWGIPPVLSLVLSMVLYVIAGKLGWVRGVGIAQTAQLPVDADGRPGDAVPDRATGTTN</sequence>
<reference evidence="7 8" key="1">
    <citation type="submission" date="2023-07" db="EMBL/GenBank/DDBJ databases">
        <title>Comparative genomics of wheat-associated soil bacteria to identify genetic determinants of phenazine resistance.</title>
        <authorList>
            <person name="Mouncey N."/>
        </authorList>
    </citation>
    <scope>NUCLEOTIDE SEQUENCE [LARGE SCALE GENOMIC DNA]</scope>
    <source>
        <strain evidence="7 8">W2I7</strain>
    </source>
</reference>